<dbReference type="Gene3D" id="3.30.360.10">
    <property type="entry name" value="Dihydrodipicolinate Reductase, domain 2"/>
    <property type="match status" value="1"/>
</dbReference>
<keyword evidence="3" id="KW-0313">Glucose metabolism</keyword>
<dbReference type="Pfam" id="PF00479">
    <property type="entry name" value="G6PD_N"/>
    <property type="match status" value="1"/>
</dbReference>
<evidence type="ECO:0000256" key="1">
    <source>
        <dbReference type="ARBA" id="ARBA00004937"/>
    </source>
</evidence>
<dbReference type="InterPro" id="IPR022675">
    <property type="entry name" value="G6P_DH_C"/>
</dbReference>
<dbReference type="GO" id="GO:0006006">
    <property type="term" value="P:glucose metabolic process"/>
    <property type="evidence" value="ECO:0007669"/>
    <property type="project" value="UniProtKB-KW"/>
</dbReference>
<dbReference type="EC" id="1.1.1.49" evidence="9"/>
<dbReference type="GO" id="GO:0050661">
    <property type="term" value="F:NADP binding"/>
    <property type="evidence" value="ECO:0007669"/>
    <property type="project" value="InterPro"/>
</dbReference>
<dbReference type="UniPathway" id="UPA00115"/>
<feature type="domain" description="Glucose-6-phosphate dehydrogenase C-terminal" evidence="8">
    <location>
        <begin position="104"/>
        <end position="380"/>
    </location>
</feature>
<feature type="domain" description="Glucose-6-phosphate dehydrogenase NAD-binding" evidence="7">
    <location>
        <begin position="4"/>
        <end position="102"/>
    </location>
</feature>
<feature type="non-terminal residue" evidence="9">
    <location>
        <position position="1"/>
    </location>
</feature>
<dbReference type="SUPFAM" id="SSF55347">
    <property type="entry name" value="Glyceraldehyde-3-phosphate dehydrogenase-like, C-terminal domain"/>
    <property type="match status" value="1"/>
</dbReference>
<dbReference type="GO" id="GO:0004345">
    <property type="term" value="F:glucose-6-phosphate dehydrogenase activity"/>
    <property type="evidence" value="ECO:0007669"/>
    <property type="project" value="UniProtKB-EC"/>
</dbReference>
<proteinExistence type="inferred from homology"/>
<evidence type="ECO:0000256" key="3">
    <source>
        <dbReference type="ARBA" id="ARBA00022526"/>
    </source>
</evidence>
<comment type="pathway">
    <text evidence="1">Carbohydrate degradation; pentose phosphate pathway; D-ribulose 5-phosphate from D-glucose 6-phosphate (oxidative stage): step 1/3.</text>
</comment>
<gene>
    <name evidence="9" type="ORF">MNBD_ACTINO01-2308</name>
</gene>
<dbReference type="PANTHER" id="PTHR23429">
    <property type="entry name" value="GLUCOSE-6-PHOSPHATE 1-DEHYDROGENASE G6PD"/>
    <property type="match status" value="1"/>
</dbReference>
<dbReference type="SUPFAM" id="SSF51735">
    <property type="entry name" value="NAD(P)-binding Rossmann-fold domains"/>
    <property type="match status" value="1"/>
</dbReference>
<dbReference type="HAMAP" id="MF_00966">
    <property type="entry name" value="G6PD"/>
    <property type="match status" value="1"/>
</dbReference>
<sequence>GRHTHSYEELARRIETIEADHDLPGNRVFYLALPPAVFPAAISGIGEAGLSAGEGWTRLVVEKPFGTNLHTARMLNIVVHDHFDESEVYRIDHYLGKETVQNLLALRFANPMFESTWNRDRVESVEITVAEDLGIGTRAGYYESAGALRDMVQNHLTQVLTLVAMEPPISFDAEQIRNEKVKVISAIAPIDRDNVVFGQYEAGTIDGAAVPGYREEGGVSEVSTTPTFVGLELEVDTWRWRGVPFYLRTGKRLPKRLTQIVVRYQLPPLCIFHGHRDSCSVSPDVLVIALQPDESFALHFNVKVPGEGYELESQALQYDHGDAYGRLPDAYQTLILDVIEGDQTLFVRSDEVEASWELYDPLLDMDLEAHPYPAGTWGPGVHIHGIDLGDGPWMSR</sequence>
<evidence type="ECO:0000259" key="8">
    <source>
        <dbReference type="Pfam" id="PF02781"/>
    </source>
</evidence>
<dbReference type="AlphaFoldDB" id="A0A3B0SMB4"/>
<protein>
    <submittedName>
        <fullName evidence="9">Glucose-6-phosphate 1-dehydrogenase</fullName>
        <ecNumber evidence="9">1.1.1.49</ecNumber>
    </submittedName>
</protein>
<dbReference type="NCBIfam" id="TIGR00871">
    <property type="entry name" value="zwf"/>
    <property type="match status" value="1"/>
</dbReference>
<dbReference type="EMBL" id="UOEI01000166">
    <property type="protein sequence ID" value="VAV96015.1"/>
    <property type="molecule type" value="Genomic_DNA"/>
</dbReference>
<evidence type="ECO:0000256" key="6">
    <source>
        <dbReference type="ARBA" id="ARBA00023277"/>
    </source>
</evidence>
<dbReference type="GO" id="GO:0005829">
    <property type="term" value="C:cytosol"/>
    <property type="evidence" value="ECO:0007669"/>
    <property type="project" value="TreeGrafter"/>
</dbReference>
<dbReference type="PANTHER" id="PTHR23429:SF0">
    <property type="entry name" value="GLUCOSE-6-PHOSPHATE 1-DEHYDROGENASE"/>
    <property type="match status" value="1"/>
</dbReference>
<evidence type="ECO:0000256" key="5">
    <source>
        <dbReference type="ARBA" id="ARBA00023002"/>
    </source>
</evidence>
<dbReference type="InterPro" id="IPR022674">
    <property type="entry name" value="G6P_DH_NAD-bd"/>
</dbReference>
<evidence type="ECO:0000313" key="9">
    <source>
        <dbReference type="EMBL" id="VAV96015.1"/>
    </source>
</evidence>
<keyword evidence="5 9" id="KW-0560">Oxidoreductase</keyword>
<evidence type="ECO:0000259" key="7">
    <source>
        <dbReference type="Pfam" id="PF00479"/>
    </source>
</evidence>
<evidence type="ECO:0000256" key="4">
    <source>
        <dbReference type="ARBA" id="ARBA00022857"/>
    </source>
</evidence>
<comment type="similarity">
    <text evidence="2">Belongs to the glucose-6-phosphate dehydrogenase family.</text>
</comment>
<dbReference type="Gene3D" id="3.40.50.720">
    <property type="entry name" value="NAD(P)-binding Rossmann-like Domain"/>
    <property type="match status" value="1"/>
</dbReference>
<keyword evidence="4" id="KW-0521">NADP</keyword>
<dbReference type="Pfam" id="PF02781">
    <property type="entry name" value="G6PD_C"/>
    <property type="match status" value="1"/>
</dbReference>
<dbReference type="PRINTS" id="PR00079">
    <property type="entry name" value="G6PDHDRGNASE"/>
</dbReference>
<organism evidence="9">
    <name type="scientific">hydrothermal vent metagenome</name>
    <dbReference type="NCBI Taxonomy" id="652676"/>
    <lineage>
        <taxon>unclassified sequences</taxon>
        <taxon>metagenomes</taxon>
        <taxon>ecological metagenomes</taxon>
    </lineage>
</organism>
<dbReference type="PROSITE" id="PS00069">
    <property type="entry name" value="G6P_DEHYDROGENASE"/>
    <property type="match status" value="1"/>
</dbReference>
<dbReference type="InterPro" id="IPR019796">
    <property type="entry name" value="G6P_DH_AS"/>
</dbReference>
<accession>A0A3B0SMB4</accession>
<dbReference type="GO" id="GO:0009051">
    <property type="term" value="P:pentose-phosphate shunt, oxidative branch"/>
    <property type="evidence" value="ECO:0007669"/>
    <property type="project" value="TreeGrafter"/>
</dbReference>
<reference evidence="9" key="1">
    <citation type="submission" date="2018-06" db="EMBL/GenBank/DDBJ databases">
        <authorList>
            <person name="Zhirakovskaya E."/>
        </authorList>
    </citation>
    <scope>NUCLEOTIDE SEQUENCE</scope>
</reference>
<evidence type="ECO:0000256" key="2">
    <source>
        <dbReference type="ARBA" id="ARBA00009975"/>
    </source>
</evidence>
<keyword evidence="6" id="KW-0119">Carbohydrate metabolism</keyword>
<dbReference type="InterPro" id="IPR036291">
    <property type="entry name" value="NAD(P)-bd_dom_sf"/>
</dbReference>
<dbReference type="InterPro" id="IPR001282">
    <property type="entry name" value="G6P_DH"/>
</dbReference>
<name>A0A3B0SMB4_9ZZZZ</name>